<dbReference type="InParanoid" id="A0A316W9S7"/>
<evidence type="ECO:0000313" key="2">
    <source>
        <dbReference type="EMBL" id="PWN45828.1"/>
    </source>
</evidence>
<accession>A0A316W9S7</accession>
<organism evidence="2 3">
    <name type="scientific">Ceraceosorus guamensis</name>
    <dbReference type="NCBI Taxonomy" id="1522189"/>
    <lineage>
        <taxon>Eukaryota</taxon>
        <taxon>Fungi</taxon>
        <taxon>Dikarya</taxon>
        <taxon>Basidiomycota</taxon>
        <taxon>Ustilaginomycotina</taxon>
        <taxon>Exobasidiomycetes</taxon>
        <taxon>Ceraceosorales</taxon>
        <taxon>Ceraceosoraceae</taxon>
        <taxon>Ceraceosorus</taxon>
    </lineage>
</organism>
<sequence length="53" mass="5972">MISHHTGLAFLALLLDTGSACRVRPRHTYAAKRGHLSIAPEHRGLSRSLWRRP</sequence>
<keyword evidence="3" id="KW-1185">Reference proteome</keyword>
<evidence type="ECO:0000313" key="3">
    <source>
        <dbReference type="Proteomes" id="UP000245783"/>
    </source>
</evidence>
<dbReference type="Proteomes" id="UP000245783">
    <property type="component" value="Unassembled WGS sequence"/>
</dbReference>
<reference evidence="2 3" key="1">
    <citation type="journal article" date="2018" name="Mol. Biol. Evol.">
        <title>Broad Genomic Sampling Reveals a Smut Pathogenic Ancestry of the Fungal Clade Ustilaginomycotina.</title>
        <authorList>
            <person name="Kijpornyongpan T."/>
            <person name="Mondo S.J."/>
            <person name="Barry K."/>
            <person name="Sandor L."/>
            <person name="Lee J."/>
            <person name="Lipzen A."/>
            <person name="Pangilinan J."/>
            <person name="LaButti K."/>
            <person name="Hainaut M."/>
            <person name="Henrissat B."/>
            <person name="Grigoriev I.V."/>
            <person name="Spatafora J.W."/>
            <person name="Aime M.C."/>
        </authorList>
    </citation>
    <scope>NUCLEOTIDE SEQUENCE [LARGE SCALE GENOMIC DNA]</scope>
    <source>
        <strain evidence="2 3">MCA 4658</strain>
    </source>
</reference>
<dbReference type="EMBL" id="KZ819353">
    <property type="protein sequence ID" value="PWN45828.1"/>
    <property type="molecule type" value="Genomic_DNA"/>
</dbReference>
<dbReference type="AlphaFoldDB" id="A0A316W9S7"/>
<keyword evidence="1" id="KW-0732">Signal</keyword>
<evidence type="ECO:0000256" key="1">
    <source>
        <dbReference type="SAM" id="SignalP"/>
    </source>
</evidence>
<proteinExistence type="predicted"/>
<gene>
    <name evidence="2" type="ORF">IE81DRAFT_319665</name>
</gene>
<feature type="signal peptide" evidence="1">
    <location>
        <begin position="1"/>
        <end position="20"/>
    </location>
</feature>
<protein>
    <submittedName>
        <fullName evidence="2">Uncharacterized protein</fullName>
    </submittedName>
</protein>
<feature type="chain" id="PRO_5016406905" evidence="1">
    <location>
        <begin position="21"/>
        <end position="53"/>
    </location>
</feature>
<name>A0A316W9S7_9BASI</name>
<dbReference type="GeneID" id="37034662"/>
<dbReference type="RefSeq" id="XP_025372988.1">
    <property type="nucleotide sequence ID" value="XM_025512792.1"/>
</dbReference>